<dbReference type="Pfam" id="PF21071">
    <property type="entry name" value="LARP1_HEAT"/>
    <property type="match status" value="2"/>
</dbReference>
<dbReference type="SMART" id="SM00715">
    <property type="entry name" value="LA"/>
    <property type="match status" value="1"/>
</dbReference>
<dbReference type="InterPro" id="IPR006630">
    <property type="entry name" value="La_HTH"/>
</dbReference>
<gene>
    <name evidence="5" type="ORF">SASPL_126717</name>
</gene>
<dbReference type="CDD" id="cd07323">
    <property type="entry name" value="LAM"/>
    <property type="match status" value="1"/>
</dbReference>
<keyword evidence="1 2" id="KW-0694">RNA-binding</keyword>
<feature type="compositionally biased region" description="Basic residues" evidence="3">
    <location>
        <begin position="626"/>
        <end position="644"/>
    </location>
</feature>
<feature type="compositionally biased region" description="Polar residues" evidence="3">
    <location>
        <begin position="390"/>
        <end position="400"/>
    </location>
</feature>
<evidence type="ECO:0000256" key="1">
    <source>
        <dbReference type="ARBA" id="ARBA00022884"/>
    </source>
</evidence>
<feature type="compositionally biased region" description="Low complexity" evidence="3">
    <location>
        <begin position="691"/>
        <end position="705"/>
    </location>
</feature>
<feature type="compositionally biased region" description="Low complexity" evidence="3">
    <location>
        <begin position="612"/>
        <end position="625"/>
    </location>
</feature>
<dbReference type="InterPro" id="IPR036390">
    <property type="entry name" value="WH_DNA-bd_sf"/>
</dbReference>
<dbReference type="InterPro" id="IPR036388">
    <property type="entry name" value="WH-like_DNA-bd_sf"/>
</dbReference>
<keyword evidence="6" id="KW-1185">Reference proteome</keyword>
<feature type="domain" description="HTH La-type RNA-binding" evidence="4">
    <location>
        <begin position="299"/>
        <end position="388"/>
    </location>
</feature>
<dbReference type="AlphaFoldDB" id="A0A8X8XMD5"/>
<feature type="region of interest" description="Disordered" evidence="3">
    <location>
        <begin position="607"/>
        <end position="721"/>
    </location>
</feature>
<evidence type="ECO:0000256" key="2">
    <source>
        <dbReference type="PROSITE-ProRule" id="PRU00332"/>
    </source>
</evidence>
<dbReference type="InterPro" id="IPR006607">
    <property type="entry name" value="DM15"/>
</dbReference>
<feature type="region of interest" description="Disordered" evidence="3">
    <location>
        <begin position="1"/>
        <end position="125"/>
    </location>
</feature>
<evidence type="ECO:0000313" key="5">
    <source>
        <dbReference type="EMBL" id="KAG6414001.1"/>
    </source>
</evidence>
<dbReference type="GO" id="GO:0048255">
    <property type="term" value="P:mRNA stabilization"/>
    <property type="evidence" value="ECO:0007669"/>
    <property type="project" value="InterPro"/>
</dbReference>
<sequence>MGESDGSITDQFDSHNDVVVGAPSKSPWKTPAAVSPAAASDSESWPALGDAQQRPKCNGVIDFNSAKSPPAQPHADVNGGEPPLMQPAPEQQKFHGRGNIRSPRKPTYQHKTGPKHHGPNGASPLPVPLPIYSPLFHAMVPIPPNSAPGYPYPFPPGGFPRVDGRLVKPGGDATSKPFVPPANGGIQSSPHANSNAHDSNSVERKPNVKEQDGQMNPSWNNQRPAGFNNNFHLQQTMVPRPFIRPPFLVPAGFIDGANFQGPPGTVYYFPAPPSGAVRVPYPPVFVPHPSSSRIPMPQPSPVLALRAKIVKQIEYYFSDENLQTDPYLISLMDNQGWVPVSVIADFKRVKRMDADVPFILDALQSSEVIETQGQKVRRRNEWSKWILTSADHQTSPGSSDGKSDSITENRGDCAEGLKEVPSSNALGPMQLGENCTSESVGDNTDQNKDISKGADSAKSSVDKNSKNQRMQTNSRHNARLNDLSNDFSSTFLLDEELELDQGTERSDRPSTLERFDDEDEEVVMVNDQAVEKLVIVTQNRRKGERPGEESEAVCSELQSAMINDGLYFYEQELKSHRSYSRNNEPIIGSRDENSRCFAGDASLINPRAVDCSTGGSSSEGHGNSNSRRKQNKSNSKHHFSHKQRLFPGNFKSHGSGRNSHGIVSESPPSDAIGFFFGSTPPDSNTLRPSKLSASPHSHLLGSSPPVGSEPKPFPPFQHPSHKLLEENGFKQQLYKKYNKRCLAERKRMGVGCSEVSSLTFDLVLQPLKTCSPVILSLVGKGNSSFLMPKVSSKPFLSYQVPCSDSSSGYVHSNVPGEMNTLYRFWSFFLRDMFNPTMYAEFKKYAIEDAAAGYNYGMECLFRFYSYGLEKEFKREVYEDFEQLTLDSYKKGSLYGLEKYWAFHHYRADDEPVVKHPELDRLLREEYRSMDDFKQEKAKSKRG</sequence>
<comment type="caution">
    <text evidence="5">The sequence shown here is derived from an EMBL/GenBank/DDBJ whole genome shotgun (WGS) entry which is preliminary data.</text>
</comment>
<dbReference type="EMBL" id="PNBA02000009">
    <property type="protein sequence ID" value="KAG6414001.1"/>
    <property type="molecule type" value="Genomic_DNA"/>
</dbReference>
<dbReference type="SUPFAM" id="SSF46785">
    <property type="entry name" value="Winged helix' DNA-binding domain"/>
    <property type="match status" value="1"/>
</dbReference>
<organism evidence="5">
    <name type="scientific">Salvia splendens</name>
    <name type="common">Scarlet sage</name>
    <dbReference type="NCBI Taxonomy" id="180675"/>
    <lineage>
        <taxon>Eukaryota</taxon>
        <taxon>Viridiplantae</taxon>
        <taxon>Streptophyta</taxon>
        <taxon>Embryophyta</taxon>
        <taxon>Tracheophyta</taxon>
        <taxon>Spermatophyta</taxon>
        <taxon>Magnoliopsida</taxon>
        <taxon>eudicotyledons</taxon>
        <taxon>Gunneridae</taxon>
        <taxon>Pentapetalae</taxon>
        <taxon>asterids</taxon>
        <taxon>lamiids</taxon>
        <taxon>Lamiales</taxon>
        <taxon>Lamiaceae</taxon>
        <taxon>Nepetoideae</taxon>
        <taxon>Mentheae</taxon>
        <taxon>Salviinae</taxon>
        <taxon>Salvia</taxon>
        <taxon>Salvia subgen. Calosphace</taxon>
        <taxon>core Calosphace</taxon>
    </lineage>
</organism>
<reference evidence="5" key="2">
    <citation type="submission" date="2020-08" db="EMBL/GenBank/DDBJ databases">
        <title>Plant Genome Project.</title>
        <authorList>
            <person name="Zhang R.-G."/>
        </authorList>
    </citation>
    <scope>NUCLEOTIDE SEQUENCE</scope>
    <source>
        <strain evidence="5">Huo1</strain>
        <tissue evidence="5">Leaf</tissue>
    </source>
</reference>
<proteinExistence type="predicted"/>
<dbReference type="GO" id="GO:0000339">
    <property type="term" value="F:RNA cap binding"/>
    <property type="evidence" value="ECO:0007669"/>
    <property type="project" value="InterPro"/>
</dbReference>
<dbReference type="InterPro" id="IPR045180">
    <property type="entry name" value="La_dom_prot"/>
</dbReference>
<dbReference type="PANTHER" id="PTHR22792">
    <property type="entry name" value="LUPUS LA PROTEIN-RELATED"/>
    <property type="match status" value="1"/>
</dbReference>
<feature type="region of interest" description="Disordered" evidence="3">
    <location>
        <begin position="388"/>
        <end position="482"/>
    </location>
</feature>
<evidence type="ECO:0000256" key="3">
    <source>
        <dbReference type="SAM" id="MobiDB-lite"/>
    </source>
</evidence>
<feature type="compositionally biased region" description="Polar residues" evidence="3">
    <location>
        <begin position="213"/>
        <end position="226"/>
    </location>
</feature>
<evidence type="ECO:0000313" key="6">
    <source>
        <dbReference type="Proteomes" id="UP000298416"/>
    </source>
</evidence>
<dbReference type="PANTHER" id="PTHR22792:SF101">
    <property type="entry name" value="LA-RELATED PROTEIN 1A"/>
    <property type="match status" value="1"/>
</dbReference>
<feature type="compositionally biased region" description="Polar residues" evidence="3">
    <location>
        <begin position="185"/>
        <end position="199"/>
    </location>
</feature>
<feature type="compositionally biased region" description="Basic and acidic residues" evidence="3">
    <location>
        <begin position="200"/>
        <end position="212"/>
    </location>
</feature>
<dbReference type="Proteomes" id="UP000298416">
    <property type="component" value="Unassembled WGS sequence"/>
</dbReference>
<reference evidence="5" key="1">
    <citation type="submission" date="2018-01" db="EMBL/GenBank/DDBJ databases">
        <authorList>
            <person name="Mao J.F."/>
        </authorList>
    </citation>
    <scope>NUCLEOTIDE SEQUENCE</scope>
    <source>
        <strain evidence="5">Huo1</strain>
        <tissue evidence="5">Leaf</tissue>
    </source>
</reference>
<dbReference type="Gene3D" id="1.10.10.10">
    <property type="entry name" value="Winged helix-like DNA-binding domain superfamily/Winged helix DNA-binding domain"/>
    <property type="match status" value="1"/>
</dbReference>
<feature type="region of interest" description="Disordered" evidence="3">
    <location>
        <begin position="167"/>
        <end position="226"/>
    </location>
</feature>
<feature type="compositionally biased region" description="Low complexity" evidence="3">
    <location>
        <begin position="32"/>
        <end position="44"/>
    </location>
</feature>
<feature type="compositionally biased region" description="Polar residues" evidence="3">
    <location>
        <begin position="433"/>
        <end position="444"/>
    </location>
</feature>
<feature type="compositionally biased region" description="Basic and acidic residues" evidence="3">
    <location>
        <begin position="401"/>
        <end position="418"/>
    </location>
</feature>
<protein>
    <recommendedName>
        <fullName evidence="4">HTH La-type RNA-binding domain-containing protein</fullName>
    </recommendedName>
</protein>
<feature type="compositionally biased region" description="Basic residues" evidence="3">
    <location>
        <begin position="94"/>
        <end position="118"/>
    </location>
</feature>
<dbReference type="Pfam" id="PF05383">
    <property type="entry name" value="La"/>
    <property type="match status" value="1"/>
</dbReference>
<evidence type="ECO:0000259" key="4">
    <source>
        <dbReference type="PROSITE" id="PS50961"/>
    </source>
</evidence>
<dbReference type="SMART" id="SM00684">
    <property type="entry name" value="DM15"/>
    <property type="match status" value="4"/>
</dbReference>
<feature type="compositionally biased region" description="Polar residues" evidence="3">
    <location>
        <begin position="1"/>
        <end position="11"/>
    </location>
</feature>
<name>A0A8X8XMD5_SALSN</name>
<accession>A0A8X8XMD5</accession>
<dbReference type="PROSITE" id="PS50961">
    <property type="entry name" value="HTH_LA"/>
    <property type="match status" value="1"/>
</dbReference>